<dbReference type="Pfam" id="PF01314">
    <property type="entry name" value="AFOR_C"/>
    <property type="match status" value="1"/>
</dbReference>
<dbReference type="SMART" id="SM00790">
    <property type="entry name" value="AFOR_N"/>
    <property type="match status" value="1"/>
</dbReference>
<evidence type="ECO:0000256" key="5">
    <source>
        <dbReference type="ARBA" id="ARBA00023002"/>
    </source>
</evidence>
<organism evidence="10 11">
    <name type="scientific">Methanoculleus marisnigri</name>
    <dbReference type="NCBI Taxonomy" id="2198"/>
    <lineage>
        <taxon>Archaea</taxon>
        <taxon>Methanobacteriati</taxon>
        <taxon>Methanobacteriota</taxon>
        <taxon>Stenosarchaea group</taxon>
        <taxon>Methanomicrobia</taxon>
        <taxon>Methanomicrobiales</taxon>
        <taxon>Methanomicrobiaceae</taxon>
        <taxon>Methanoculleus</taxon>
    </lineage>
</organism>
<dbReference type="Gene3D" id="1.10.599.10">
    <property type="entry name" value="Aldehyde Ferredoxin Oxidoreductase Protein, subunit A, domain 3"/>
    <property type="match status" value="1"/>
</dbReference>
<keyword evidence="3" id="KW-0004">4Fe-4S</keyword>
<evidence type="ECO:0000256" key="4">
    <source>
        <dbReference type="ARBA" id="ARBA00022723"/>
    </source>
</evidence>
<dbReference type="Gene3D" id="1.10.569.10">
    <property type="entry name" value="Aldehyde Ferredoxin Oxidoreductase Protein, subunit A, domain 2"/>
    <property type="match status" value="1"/>
</dbReference>
<comment type="cofactor">
    <cofactor evidence="1">
        <name>[4Fe-4S] cluster</name>
        <dbReference type="ChEBI" id="CHEBI:49883"/>
    </cofactor>
</comment>
<comment type="similarity">
    <text evidence="2">Belongs to the AOR/FOR family.</text>
</comment>
<keyword evidence="5" id="KW-0560">Oxidoreductase</keyword>
<evidence type="ECO:0000313" key="11">
    <source>
        <dbReference type="Proteomes" id="UP000054598"/>
    </source>
</evidence>
<proteinExistence type="inferred from homology"/>
<keyword evidence="4" id="KW-0479">Metal-binding</keyword>
<comment type="cofactor">
    <cofactor evidence="8">
        <name>tungstopterin</name>
        <dbReference type="ChEBI" id="CHEBI:30402"/>
    </cofactor>
</comment>
<evidence type="ECO:0000313" key="10">
    <source>
        <dbReference type="EMBL" id="KUK99498.1"/>
    </source>
</evidence>
<keyword evidence="6" id="KW-0408">Iron</keyword>
<gene>
    <name evidence="10" type="ORF">XE10_1797</name>
</gene>
<evidence type="ECO:0000256" key="1">
    <source>
        <dbReference type="ARBA" id="ARBA00001966"/>
    </source>
</evidence>
<dbReference type="EMBL" id="LGHE01000255">
    <property type="protein sequence ID" value="KUK99498.1"/>
    <property type="molecule type" value="Genomic_DNA"/>
</dbReference>
<dbReference type="InterPro" id="IPR013984">
    <property type="entry name" value="Ald_Fedxn_OxRdtase_dom2"/>
</dbReference>
<dbReference type="SUPFAM" id="SSF56228">
    <property type="entry name" value="Aldehyde ferredoxin oxidoreductase, N-terminal domain"/>
    <property type="match status" value="1"/>
</dbReference>
<dbReference type="AlphaFoldDB" id="A0A101IQU5"/>
<feature type="domain" description="Aldehyde ferredoxin oxidoreductase N-terminal" evidence="9">
    <location>
        <begin position="4"/>
        <end position="207"/>
    </location>
</feature>
<dbReference type="SUPFAM" id="SSF48310">
    <property type="entry name" value="Aldehyde ferredoxin oxidoreductase, C-terminal domains"/>
    <property type="match status" value="1"/>
</dbReference>
<dbReference type="Gene3D" id="3.60.9.10">
    <property type="entry name" value="Aldehyde ferredoxin oxidoreductase, N-terminal domain"/>
    <property type="match status" value="1"/>
</dbReference>
<dbReference type="PANTHER" id="PTHR30038:SF0">
    <property type="entry name" value="TUNGSTEN-CONTAINING ALDEHYDE FERREDOXIN OXIDOREDUCTASE"/>
    <property type="match status" value="1"/>
</dbReference>
<dbReference type="PATRIC" id="fig|2198.3.peg.1826"/>
<dbReference type="GO" id="GO:0016625">
    <property type="term" value="F:oxidoreductase activity, acting on the aldehyde or oxo group of donors, iron-sulfur protein as acceptor"/>
    <property type="evidence" value="ECO:0007669"/>
    <property type="project" value="InterPro"/>
</dbReference>
<dbReference type="PANTHER" id="PTHR30038">
    <property type="entry name" value="ALDEHYDE FERREDOXIN OXIDOREDUCTASE"/>
    <property type="match status" value="1"/>
</dbReference>
<dbReference type="InterPro" id="IPR036021">
    <property type="entry name" value="Tungsten_al_ferr_oxy-like_C"/>
</dbReference>
<dbReference type="InterPro" id="IPR013985">
    <property type="entry name" value="Ald_Fedxn_OxRdtase_dom3"/>
</dbReference>
<dbReference type="InterPro" id="IPR051919">
    <property type="entry name" value="W-dependent_AOR"/>
</dbReference>
<dbReference type="InterPro" id="IPR013983">
    <property type="entry name" value="Ald_Fedxn_OxRdtase_N"/>
</dbReference>
<dbReference type="GO" id="GO:0051539">
    <property type="term" value="F:4 iron, 4 sulfur cluster binding"/>
    <property type="evidence" value="ECO:0007669"/>
    <property type="project" value="UniProtKB-KW"/>
</dbReference>
<dbReference type="GO" id="GO:0009055">
    <property type="term" value="F:electron transfer activity"/>
    <property type="evidence" value="ECO:0007669"/>
    <property type="project" value="InterPro"/>
</dbReference>
<evidence type="ECO:0000256" key="7">
    <source>
        <dbReference type="ARBA" id="ARBA00023014"/>
    </source>
</evidence>
<dbReference type="InterPro" id="IPR001203">
    <property type="entry name" value="OxRdtase_Ald_Fedxn_C"/>
</dbReference>
<dbReference type="Pfam" id="PF02730">
    <property type="entry name" value="AFOR_N"/>
    <property type="match status" value="1"/>
</dbReference>
<protein>
    <submittedName>
        <fullName evidence="10">Aldehyde ferredoxin oxidoreductase</fullName>
    </submittedName>
</protein>
<dbReference type="GO" id="GO:0046872">
    <property type="term" value="F:metal ion binding"/>
    <property type="evidence" value="ECO:0007669"/>
    <property type="project" value="UniProtKB-KW"/>
</dbReference>
<evidence type="ECO:0000259" key="9">
    <source>
        <dbReference type="SMART" id="SM00790"/>
    </source>
</evidence>
<reference evidence="11" key="1">
    <citation type="journal article" date="2015" name="MBio">
        <title>Genome-Resolved Metagenomic Analysis Reveals Roles for Candidate Phyla and Other Microbial Community Members in Biogeochemical Transformations in Oil Reservoirs.</title>
        <authorList>
            <person name="Hu P."/>
            <person name="Tom L."/>
            <person name="Singh A."/>
            <person name="Thomas B.C."/>
            <person name="Baker B.J."/>
            <person name="Piceno Y.M."/>
            <person name="Andersen G.L."/>
            <person name="Banfield J.F."/>
        </authorList>
    </citation>
    <scope>NUCLEOTIDE SEQUENCE [LARGE SCALE GENOMIC DNA]</scope>
</reference>
<evidence type="ECO:0000256" key="2">
    <source>
        <dbReference type="ARBA" id="ARBA00011032"/>
    </source>
</evidence>
<evidence type="ECO:0000256" key="6">
    <source>
        <dbReference type="ARBA" id="ARBA00023004"/>
    </source>
</evidence>
<comment type="caution">
    <text evidence="10">The sequence shown here is derived from an EMBL/GenBank/DDBJ whole genome shotgun (WGS) entry which is preliminary data.</text>
</comment>
<dbReference type="Proteomes" id="UP000054598">
    <property type="component" value="Unassembled WGS sequence"/>
</dbReference>
<keyword evidence="7" id="KW-0411">Iron-sulfur</keyword>
<dbReference type="InterPro" id="IPR036503">
    <property type="entry name" value="Ald_Fedxn_OxRdtase_N_sf"/>
</dbReference>
<accession>A0A101IQU5</accession>
<name>A0A101IQU5_9EURY</name>
<evidence type="ECO:0000256" key="8">
    <source>
        <dbReference type="ARBA" id="ARBA00049934"/>
    </source>
</evidence>
<sequence>MNGYAERILHVDLAREQTMEEPFPEEWRRTYIGGRGLGVRILQELVNPGIDPLGPENVLVFATGPIAGSGLPMGSRYDVVTKSPLTGTLTSANSGGKFGTSMKRAGYDAVVIRGRAERPVYLLLDDGHAEIRDASELWGLTTSETTSAIQKDLGDPDLSVASIGPAGERLVRFAGIINETSRAAGRGGVGAVMGSKNLKAVAARGSGRITVADRDRFLVLKREVAEKIRENAISGGGLPRFGTGVLVNIINENYILPVQNFQSAHFPAAENVSGERIADTILTGKMGCQACVIQCGREVEVGGKQTAGPEYETIWAFGPDCGIDNLAAIVEANNLSNDLGLDTISTGSTIACAMELSQRGYIDEEIRFGDAEQMLDLVRRIGYRDGIGDRLAEGSFRFARKHGHPELSMSVKRQELPAYDPRGLQGHGLAYATSVRGGDHVYAYLIAPEVLGSPEKLDPYSNEGKAVWTKTFQDLTALIDSSGSCLFTSFPLGAADYGAMVSAVTGYEIDAGEALRIGERIWNMQKVFNLKAGCTREDDTLPPRLLREPLTEGGPKGRVWERQPLLDEYYRARGWDREGRPTQERLRDLGIGEEAVPSL</sequence>
<evidence type="ECO:0000256" key="3">
    <source>
        <dbReference type="ARBA" id="ARBA00022485"/>
    </source>
</evidence>